<proteinExistence type="inferred from homology"/>
<dbReference type="OrthoDB" id="9811615at2"/>
<dbReference type="RefSeq" id="WP_106291679.1">
    <property type="nucleotide sequence ID" value="NZ_CAWNTC010000228.1"/>
</dbReference>
<organism evidence="4 5">
    <name type="scientific">Merismopedia glauca CCAP 1448/3</name>
    <dbReference type="NCBI Taxonomy" id="1296344"/>
    <lineage>
        <taxon>Bacteria</taxon>
        <taxon>Bacillati</taxon>
        <taxon>Cyanobacteriota</taxon>
        <taxon>Cyanophyceae</taxon>
        <taxon>Synechococcales</taxon>
        <taxon>Merismopediaceae</taxon>
        <taxon>Merismopedia</taxon>
    </lineage>
</organism>
<reference evidence="4 5" key="2">
    <citation type="submission" date="2018-03" db="EMBL/GenBank/DDBJ databases">
        <title>The ancient ancestry and fast evolution of plastids.</title>
        <authorList>
            <person name="Moore K.R."/>
            <person name="Magnabosco C."/>
            <person name="Momper L."/>
            <person name="Gold D.A."/>
            <person name="Bosak T."/>
            <person name="Fournier G.P."/>
        </authorList>
    </citation>
    <scope>NUCLEOTIDE SEQUENCE [LARGE SCALE GENOMIC DNA]</scope>
    <source>
        <strain evidence="4 5">CCAP 1448/3</strain>
    </source>
</reference>
<comment type="caution">
    <text evidence="4">The sequence shown here is derived from an EMBL/GenBank/DDBJ whole genome shotgun (WGS) entry which is preliminary data.</text>
</comment>
<gene>
    <name evidence="4" type="ORF">C7B64_22660</name>
</gene>
<dbReference type="InterPro" id="IPR031107">
    <property type="entry name" value="Small_HSP"/>
</dbReference>
<accession>A0A2T1BXE9</accession>
<dbReference type="Pfam" id="PF00011">
    <property type="entry name" value="HSP20"/>
    <property type="match status" value="1"/>
</dbReference>
<name>A0A2T1BXE9_9CYAN</name>
<dbReference type="InterPro" id="IPR008978">
    <property type="entry name" value="HSP20-like_chaperone"/>
</dbReference>
<reference evidence="4 5" key="1">
    <citation type="submission" date="2018-02" db="EMBL/GenBank/DDBJ databases">
        <authorList>
            <person name="Cohen D.B."/>
            <person name="Kent A.D."/>
        </authorList>
    </citation>
    <scope>NUCLEOTIDE SEQUENCE [LARGE SCALE GENOMIC DNA]</scope>
    <source>
        <strain evidence="4 5">CCAP 1448/3</strain>
    </source>
</reference>
<dbReference type="CDD" id="cd06464">
    <property type="entry name" value="ACD_sHsps-like"/>
    <property type="match status" value="1"/>
</dbReference>
<evidence type="ECO:0000313" key="5">
    <source>
        <dbReference type="Proteomes" id="UP000238762"/>
    </source>
</evidence>
<sequence length="143" mass="16484">MAIVRFSPFHEFETLRNQMDRLFEDLTNNNYRSDIHWQPAVEMSDQENNIVVKASLPGVEPKDIDVSVSRNAVKITGEHTYENKTENKGFYHSEFSYGRFERTIKLPVAVQNDQVKAEFNNGILILSLPKVEGDQNKVVKVKL</sequence>
<evidence type="ECO:0000259" key="3">
    <source>
        <dbReference type="PROSITE" id="PS01031"/>
    </source>
</evidence>
<evidence type="ECO:0000256" key="1">
    <source>
        <dbReference type="PROSITE-ProRule" id="PRU00285"/>
    </source>
</evidence>
<keyword evidence="5" id="KW-1185">Reference proteome</keyword>
<evidence type="ECO:0000313" key="4">
    <source>
        <dbReference type="EMBL" id="PSB00604.1"/>
    </source>
</evidence>
<dbReference type="PANTHER" id="PTHR11527">
    <property type="entry name" value="HEAT-SHOCK PROTEIN 20 FAMILY MEMBER"/>
    <property type="match status" value="1"/>
</dbReference>
<comment type="similarity">
    <text evidence="1 2">Belongs to the small heat shock protein (HSP20) family.</text>
</comment>
<dbReference type="Gene3D" id="2.60.40.790">
    <property type="match status" value="1"/>
</dbReference>
<protein>
    <submittedName>
        <fullName evidence="4">Molecular chaperone</fullName>
    </submittedName>
</protein>
<dbReference type="PROSITE" id="PS01031">
    <property type="entry name" value="SHSP"/>
    <property type="match status" value="1"/>
</dbReference>
<dbReference type="AlphaFoldDB" id="A0A2T1BXE9"/>
<evidence type="ECO:0000256" key="2">
    <source>
        <dbReference type="RuleBase" id="RU003616"/>
    </source>
</evidence>
<dbReference type="SUPFAM" id="SSF49764">
    <property type="entry name" value="HSP20-like chaperones"/>
    <property type="match status" value="1"/>
</dbReference>
<dbReference type="EMBL" id="PVWJ01000183">
    <property type="protein sequence ID" value="PSB00604.1"/>
    <property type="molecule type" value="Genomic_DNA"/>
</dbReference>
<feature type="domain" description="SHSP" evidence="3">
    <location>
        <begin position="32"/>
        <end position="143"/>
    </location>
</feature>
<dbReference type="InterPro" id="IPR002068">
    <property type="entry name" value="A-crystallin/Hsp20_dom"/>
</dbReference>
<dbReference type="Proteomes" id="UP000238762">
    <property type="component" value="Unassembled WGS sequence"/>
</dbReference>